<accession>A0A4R6VUB5</accession>
<dbReference type="GO" id="GO:0005886">
    <property type="term" value="C:plasma membrane"/>
    <property type="evidence" value="ECO:0007669"/>
    <property type="project" value="UniProtKB-SubCell"/>
</dbReference>
<evidence type="ECO:0000259" key="6">
    <source>
        <dbReference type="Pfam" id="PF03330"/>
    </source>
</evidence>
<reference evidence="7 8" key="1">
    <citation type="submission" date="2019-03" db="EMBL/GenBank/DDBJ databases">
        <title>Genomic Encyclopedia of Type Strains, Phase III (KMG-III): the genomes of soil and plant-associated and newly described type strains.</title>
        <authorList>
            <person name="Whitman W."/>
        </authorList>
    </citation>
    <scope>NUCLEOTIDE SEQUENCE [LARGE SCALE GENOMIC DNA]</scope>
    <source>
        <strain evidence="7 8">CGMCC 1.7002</strain>
    </source>
</reference>
<comment type="similarity">
    <text evidence="3 4">Belongs to the RlpA family.</text>
</comment>
<feature type="signal peptide" evidence="5">
    <location>
        <begin position="1"/>
        <end position="22"/>
    </location>
</feature>
<dbReference type="InterPro" id="IPR034718">
    <property type="entry name" value="RlpA"/>
</dbReference>
<evidence type="ECO:0000256" key="3">
    <source>
        <dbReference type="HAMAP-Rule" id="MF_02071"/>
    </source>
</evidence>
<feature type="domain" description="RlpA-like protein double-psi beta-barrel" evidence="6">
    <location>
        <begin position="92"/>
        <end position="179"/>
    </location>
</feature>
<evidence type="ECO:0000256" key="2">
    <source>
        <dbReference type="ARBA" id="ARBA00023316"/>
    </source>
</evidence>
<proteinExistence type="inferred from homology"/>
<keyword evidence="8" id="KW-1185">Reference proteome</keyword>
<dbReference type="Proteomes" id="UP000295391">
    <property type="component" value="Unassembled WGS sequence"/>
</dbReference>
<evidence type="ECO:0000313" key="7">
    <source>
        <dbReference type="EMBL" id="TDQ66307.1"/>
    </source>
</evidence>
<evidence type="ECO:0000313" key="8">
    <source>
        <dbReference type="Proteomes" id="UP000295391"/>
    </source>
</evidence>
<keyword evidence="3" id="KW-0472">Membrane</keyword>
<protein>
    <recommendedName>
        <fullName evidence="3">Endolytic peptidoglycan transglycosylase RlpA</fullName>
        <ecNumber evidence="3">4.2.2.-</ecNumber>
    </recommendedName>
</protein>
<evidence type="ECO:0000256" key="1">
    <source>
        <dbReference type="ARBA" id="ARBA00023239"/>
    </source>
</evidence>
<keyword evidence="3" id="KW-1003">Cell membrane</keyword>
<dbReference type="AlphaFoldDB" id="A0A4R6VUB5"/>
<dbReference type="InterPro" id="IPR009009">
    <property type="entry name" value="RlpA-like_DPBB"/>
</dbReference>
<dbReference type="Gene3D" id="2.40.40.10">
    <property type="entry name" value="RlpA-like domain"/>
    <property type="match status" value="1"/>
</dbReference>
<dbReference type="PANTHER" id="PTHR34183">
    <property type="entry name" value="ENDOLYTIC PEPTIDOGLYCAN TRANSGLYCOSYLASE RLPA"/>
    <property type="match status" value="1"/>
</dbReference>
<sequence length="375" mass="40453">MNRLNKKARAIAVLAISLPLLAACGNSGGFLSKNINTKTKFSSSEYGVSASPRLTTSSNVRKGGGRYQVGKPYKVAGRWYHPKEDTNYDKIGRASWYGPNFHGRLTANGEIFDQNHLSAAHPTLPLPSYVRVTNLDNGRSVVVRVNDRGPFAHGREIDLSSRTADVLDFKNQGTAKVRVQYVGRAPIQGDDTRFLMASINTPTEMERNSGTRLAFANSDNLQSIQTAALAPQAVPTPPSRTNLGALQSGANGLANDNAYDSLFSSYADTSGVVNGAHAAANAMAGQNNGLKQWQQSMDLDARTINKTLGFETDPNAAHELAVEFAQIAAVRTVPGTQNGRQGYGVLVETLRPGVTKQDLLELTRSLGLDEFLLYE</sequence>
<organism evidence="7 8">
    <name type="scientific">Maritalea mobilis</name>
    <dbReference type="NCBI Taxonomy" id="483324"/>
    <lineage>
        <taxon>Bacteria</taxon>
        <taxon>Pseudomonadati</taxon>
        <taxon>Pseudomonadota</taxon>
        <taxon>Alphaproteobacteria</taxon>
        <taxon>Hyphomicrobiales</taxon>
        <taxon>Devosiaceae</taxon>
        <taxon>Maritalea</taxon>
    </lineage>
</organism>
<keyword evidence="1 3" id="KW-0456">Lyase</keyword>
<dbReference type="GO" id="GO:0071555">
    <property type="term" value="P:cell wall organization"/>
    <property type="evidence" value="ECO:0007669"/>
    <property type="project" value="UniProtKB-KW"/>
</dbReference>
<dbReference type="Pfam" id="PF03330">
    <property type="entry name" value="DPBB_1"/>
    <property type="match status" value="1"/>
</dbReference>
<comment type="caution">
    <text evidence="7">The sequence shown here is derived from an EMBL/GenBank/DDBJ whole genome shotgun (WGS) entry which is preliminary data.</text>
</comment>
<dbReference type="RefSeq" id="WP_208111098.1">
    <property type="nucleotide sequence ID" value="NZ_SNYR01000001.1"/>
</dbReference>
<dbReference type="PROSITE" id="PS51257">
    <property type="entry name" value="PROKAR_LIPOPROTEIN"/>
    <property type="match status" value="1"/>
</dbReference>
<evidence type="ECO:0000256" key="5">
    <source>
        <dbReference type="SAM" id="SignalP"/>
    </source>
</evidence>
<dbReference type="PANTHER" id="PTHR34183:SF1">
    <property type="entry name" value="ENDOLYTIC PEPTIDOGLYCAN TRANSGLYCOSYLASE RLPA"/>
    <property type="match status" value="1"/>
</dbReference>
<comment type="function">
    <text evidence="3">Lytic transglycosylase with a strong preference for naked glycan strands that lack stem peptides.</text>
</comment>
<dbReference type="InterPro" id="IPR036908">
    <property type="entry name" value="RlpA-like_sf"/>
</dbReference>
<keyword evidence="5" id="KW-0732">Signal</keyword>
<dbReference type="EC" id="4.2.2.-" evidence="3"/>
<dbReference type="InterPro" id="IPR012997">
    <property type="entry name" value="RplA"/>
</dbReference>
<keyword evidence="3" id="KW-0564">Palmitate</keyword>
<gene>
    <name evidence="3" type="primary">rlpA</name>
    <name evidence="7" type="ORF">ATL17_0300</name>
</gene>
<feature type="chain" id="PRO_5021053579" description="Endolytic peptidoglycan transglycosylase RlpA" evidence="5">
    <location>
        <begin position="23"/>
        <end position="375"/>
    </location>
</feature>
<keyword evidence="2 3" id="KW-0961">Cell wall biogenesis/degradation</keyword>
<dbReference type="EMBL" id="SNYR01000001">
    <property type="protein sequence ID" value="TDQ66307.1"/>
    <property type="molecule type" value="Genomic_DNA"/>
</dbReference>
<dbReference type="NCBIfam" id="TIGR00413">
    <property type="entry name" value="rlpA"/>
    <property type="match status" value="1"/>
</dbReference>
<name>A0A4R6VUB5_9HYPH</name>
<comment type="subcellular location">
    <subcellularLocation>
        <location evidence="3">Cell membrane</location>
        <topology evidence="3">Lipid-anchor</topology>
    </subcellularLocation>
</comment>
<dbReference type="GO" id="GO:0000270">
    <property type="term" value="P:peptidoglycan metabolic process"/>
    <property type="evidence" value="ECO:0007669"/>
    <property type="project" value="UniProtKB-UniRule"/>
</dbReference>
<dbReference type="SUPFAM" id="SSF50685">
    <property type="entry name" value="Barwin-like endoglucanases"/>
    <property type="match status" value="1"/>
</dbReference>
<evidence type="ECO:0000256" key="4">
    <source>
        <dbReference type="RuleBase" id="RU003495"/>
    </source>
</evidence>
<dbReference type="HAMAP" id="MF_02071">
    <property type="entry name" value="RlpA"/>
    <property type="match status" value="1"/>
</dbReference>
<dbReference type="GO" id="GO:0008932">
    <property type="term" value="F:lytic endotransglycosylase activity"/>
    <property type="evidence" value="ECO:0007669"/>
    <property type="project" value="UniProtKB-UniRule"/>
</dbReference>
<keyword evidence="3 7" id="KW-0449">Lipoprotein</keyword>
<dbReference type="CDD" id="cd22268">
    <property type="entry name" value="DPBB_RlpA-like"/>
    <property type="match status" value="1"/>
</dbReference>